<proteinExistence type="inferred from homology"/>
<feature type="transmembrane region" description="Helical" evidence="9">
    <location>
        <begin position="268"/>
        <end position="287"/>
    </location>
</feature>
<keyword evidence="6 9" id="KW-0472">Membrane</keyword>
<feature type="domain" description="Peptidase M50" evidence="10">
    <location>
        <begin position="183"/>
        <end position="263"/>
    </location>
</feature>
<dbReference type="GO" id="GO:0031293">
    <property type="term" value="P:membrane protein intracellular domain proteolysis"/>
    <property type="evidence" value="ECO:0007669"/>
    <property type="project" value="TreeGrafter"/>
</dbReference>
<dbReference type="RefSeq" id="WP_145026204.1">
    <property type="nucleotide sequence ID" value="NZ_CP036271.1"/>
</dbReference>
<feature type="transmembrane region" description="Helical" evidence="9">
    <location>
        <begin position="374"/>
        <end position="393"/>
    </location>
</feature>
<keyword evidence="12" id="KW-1185">Reference proteome</keyword>
<protein>
    <submittedName>
        <fullName evidence="11">Peptidase family M50</fullName>
    </submittedName>
</protein>
<feature type="coiled-coil region" evidence="7">
    <location>
        <begin position="487"/>
        <end position="545"/>
    </location>
</feature>
<dbReference type="PANTHER" id="PTHR13325:SF3">
    <property type="entry name" value="MEMBRANE-BOUND TRANSCRIPTION FACTOR SITE-2 PROTEASE"/>
    <property type="match status" value="1"/>
</dbReference>
<gene>
    <name evidence="11" type="ORF">Pan44_01240</name>
</gene>
<evidence type="ECO:0000256" key="8">
    <source>
        <dbReference type="SAM" id="MobiDB-lite"/>
    </source>
</evidence>
<comment type="subcellular location">
    <subcellularLocation>
        <location evidence="2">Endomembrane system</location>
        <topology evidence="2">Multi-pass membrane protein</topology>
    </subcellularLocation>
</comment>
<evidence type="ECO:0000259" key="10">
    <source>
        <dbReference type="Pfam" id="PF02163"/>
    </source>
</evidence>
<evidence type="ECO:0000256" key="2">
    <source>
        <dbReference type="ARBA" id="ARBA00004127"/>
    </source>
</evidence>
<evidence type="ECO:0000256" key="4">
    <source>
        <dbReference type="ARBA" id="ARBA00022692"/>
    </source>
</evidence>
<comment type="cofactor">
    <cofactor evidence="1">
        <name>Zn(2+)</name>
        <dbReference type="ChEBI" id="CHEBI:29105"/>
    </cofactor>
</comment>
<dbReference type="AlphaFoldDB" id="A0A517S7M2"/>
<feature type="transmembrane region" description="Helical" evidence="9">
    <location>
        <begin position="144"/>
        <end position="161"/>
    </location>
</feature>
<dbReference type="GO" id="GO:0012505">
    <property type="term" value="C:endomembrane system"/>
    <property type="evidence" value="ECO:0007669"/>
    <property type="project" value="UniProtKB-SubCell"/>
</dbReference>
<dbReference type="GO" id="GO:0004222">
    <property type="term" value="F:metalloendopeptidase activity"/>
    <property type="evidence" value="ECO:0007669"/>
    <property type="project" value="InterPro"/>
</dbReference>
<dbReference type="InParanoid" id="A0A517S7M2"/>
<sequence length="721" mass="78843">MTDSVRWRLRPDLLWETVHTASGLMHVVKDPVAGRFFHFDPREFAILRLLDEERTPGDMLAAVRQSRPDEFFSTEALLRFLAEARRSGLLLLRGGRSVAEVDGAPRSRRFWSALSWKLPLFNPAGLIAALRPLCAALLSPLAIALWMIALLSAVGLMITRFDDVAARWPAAEAWSTPSMAVTIVVVLLACKIVHELAHALVADRFGVRVQECGVMLFYFMPCFYCDVSDAWLLRSARKRILISAAGMLAELGLAAVAAWLWWFSHPGPIQSICLAVMATCSINTLLINGNPLLRFDGYFVLVDLLGLPNLASRGAAWWNAAWERAVYAIPRDVGTDRENLALATYGAASFAYRLIVLAGMLWAIHAILDARGAGALSAVLAMVVAAGLVQGGARFALRPLRDSLLRRTVRPSRTAATMVVLAGLFSLAAFIPLPQSVQADFVVEPASSQSVFIQTPGILRSLLPAGTAVKTGEIIAVLEDFETTRRLAELESRKVVAERRLESARVRRTVEEQAGREIPALVESLAAIEERLLLARRTARELQVASPCDGILLPPPNSPRTPSRRQDTTYWRGTPFDAENLGCTLRQGTCLAIVSSSRAISATACVSQRKIELVRSAQNVRLAIDGMAGDARTGIVEEISPAPIEELPRELVATRRTPTMPSPDRSSATPLEPMYRVRIRLDDPSLRTAIGSLGTARITCDRASIAARTLSLLAETFRIDL</sequence>
<dbReference type="Pfam" id="PF02163">
    <property type="entry name" value="Peptidase_M50"/>
    <property type="match status" value="1"/>
</dbReference>
<dbReference type="OrthoDB" id="9759690at2"/>
<feature type="transmembrane region" description="Helical" evidence="9">
    <location>
        <begin position="414"/>
        <end position="433"/>
    </location>
</feature>
<organism evidence="11 12">
    <name type="scientific">Caulifigura coniformis</name>
    <dbReference type="NCBI Taxonomy" id="2527983"/>
    <lineage>
        <taxon>Bacteria</taxon>
        <taxon>Pseudomonadati</taxon>
        <taxon>Planctomycetota</taxon>
        <taxon>Planctomycetia</taxon>
        <taxon>Planctomycetales</taxon>
        <taxon>Planctomycetaceae</taxon>
        <taxon>Caulifigura</taxon>
    </lineage>
</organism>
<dbReference type="Proteomes" id="UP000315700">
    <property type="component" value="Chromosome"/>
</dbReference>
<evidence type="ECO:0000313" key="12">
    <source>
        <dbReference type="Proteomes" id="UP000315700"/>
    </source>
</evidence>
<keyword evidence="5 9" id="KW-1133">Transmembrane helix</keyword>
<feature type="transmembrane region" description="Helical" evidence="9">
    <location>
        <begin position="173"/>
        <end position="194"/>
    </location>
</feature>
<feature type="transmembrane region" description="Helical" evidence="9">
    <location>
        <begin position="350"/>
        <end position="368"/>
    </location>
</feature>
<reference evidence="11 12" key="1">
    <citation type="submission" date="2019-02" db="EMBL/GenBank/DDBJ databases">
        <title>Deep-cultivation of Planctomycetes and their phenomic and genomic characterization uncovers novel biology.</title>
        <authorList>
            <person name="Wiegand S."/>
            <person name="Jogler M."/>
            <person name="Boedeker C."/>
            <person name="Pinto D."/>
            <person name="Vollmers J."/>
            <person name="Rivas-Marin E."/>
            <person name="Kohn T."/>
            <person name="Peeters S.H."/>
            <person name="Heuer A."/>
            <person name="Rast P."/>
            <person name="Oberbeckmann S."/>
            <person name="Bunk B."/>
            <person name="Jeske O."/>
            <person name="Meyerdierks A."/>
            <person name="Storesund J.E."/>
            <person name="Kallscheuer N."/>
            <person name="Luecker S."/>
            <person name="Lage O.M."/>
            <person name="Pohl T."/>
            <person name="Merkel B.J."/>
            <person name="Hornburger P."/>
            <person name="Mueller R.-W."/>
            <person name="Bruemmer F."/>
            <person name="Labrenz M."/>
            <person name="Spormann A.M."/>
            <person name="Op den Camp H."/>
            <person name="Overmann J."/>
            <person name="Amann R."/>
            <person name="Jetten M.S.M."/>
            <person name="Mascher T."/>
            <person name="Medema M.H."/>
            <person name="Devos D.P."/>
            <person name="Kaster A.-K."/>
            <person name="Ovreas L."/>
            <person name="Rohde M."/>
            <person name="Galperin M.Y."/>
            <person name="Jogler C."/>
        </authorList>
    </citation>
    <scope>NUCLEOTIDE SEQUENCE [LARGE SCALE GENOMIC DNA]</scope>
    <source>
        <strain evidence="11 12">Pan44</strain>
    </source>
</reference>
<evidence type="ECO:0000256" key="9">
    <source>
        <dbReference type="SAM" id="Phobius"/>
    </source>
</evidence>
<accession>A0A517S7M2</accession>
<feature type="transmembrane region" description="Helical" evidence="9">
    <location>
        <begin position="240"/>
        <end position="262"/>
    </location>
</feature>
<evidence type="ECO:0000256" key="7">
    <source>
        <dbReference type="SAM" id="Coils"/>
    </source>
</evidence>
<dbReference type="CDD" id="cd05709">
    <property type="entry name" value="S2P-M50"/>
    <property type="match status" value="1"/>
</dbReference>
<dbReference type="InterPro" id="IPR008915">
    <property type="entry name" value="Peptidase_M50"/>
</dbReference>
<evidence type="ECO:0000256" key="6">
    <source>
        <dbReference type="ARBA" id="ARBA00023136"/>
    </source>
</evidence>
<dbReference type="GO" id="GO:0016020">
    <property type="term" value="C:membrane"/>
    <property type="evidence" value="ECO:0007669"/>
    <property type="project" value="InterPro"/>
</dbReference>
<evidence type="ECO:0000313" key="11">
    <source>
        <dbReference type="EMBL" id="QDT52115.1"/>
    </source>
</evidence>
<dbReference type="KEGG" id="ccos:Pan44_01240"/>
<comment type="similarity">
    <text evidence="3">Belongs to the peptidase M50B family.</text>
</comment>
<evidence type="ECO:0000256" key="1">
    <source>
        <dbReference type="ARBA" id="ARBA00001947"/>
    </source>
</evidence>
<dbReference type="EMBL" id="CP036271">
    <property type="protein sequence ID" value="QDT52115.1"/>
    <property type="molecule type" value="Genomic_DNA"/>
</dbReference>
<feature type="region of interest" description="Disordered" evidence="8">
    <location>
        <begin position="550"/>
        <end position="570"/>
    </location>
</feature>
<dbReference type="InterPro" id="IPR001193">
    <property type="entry name" value="MBTPS2"/>
</dbReference>
<dbReference type="PANTHER" id="PTHR13325">
    <property type="entry name" value="PROTEASE M50 MEMBRANE-BOUND TRANSCRIPTION FACTOR SITE 2 PROTEASE"/>
    <property type="match status" value="1"/>
</dbReference>
<keyword evidence="7" id="KW-0175">Coiled coil</keyword>
<dbReference type="GO" id="GO:0005737">
    <property type="term" value="C:cytoplasm"/>
    <property type="evidence" value="ECO:0007669"/>
    <property type="project" value="TreeGrafter"/>
</dbReference>
<name>A0A517S7M2_9PLAN</name>
<dbReference type="Gene3D" id="2.40.30.170">
    <property type="match status" value="1"/>
</dbReference>
<evidence type="ECO:0000256" key="5">
    <source>
        <dbReference type="ARBA" id="ARBA00022989"/>
    </source>
</evidence>
<keyword evidence="4 9" id="KW-0812">Transmembrane</keyword>
<evidence type="ECO:0000256" key="3">
    <source>
        <dbReference type="ARBA" id="ARBA00007931"/>
    </source>
</evidence>